<comment type="caution">
    <text evidence="13">The sequence shown here is derived from an EMBL/GenBank/DDBJ whole genome shotgun (WGS) entry which is preliminary data.</text>
</comment>
<dbReference type="GO" id="GO:0005737">
    <property type="term" value="C:cytoplasm"/>
    <property type="evidence" value="ECO:0007669"/>
    <property type="project" value="TreeGrafter"/>
</dbReference>
<proteinExistence type="inferred from homology"/>
<evidence type="ECO:0000256" key="1">
    <source>
        <dbReference type="ARBA" id="ARBA00012513"/>
    </source>
</evidence>
<dbReference type="InterPro" id="IPR008271">
    <property type="entry name" value="Ser/Thr_kinase_AS"/>
</dbReference>
<dbReference type="Pfam" id="PF00069">
    <property type="entry name" value="Pkinase"/>
    <property type="match status" value="1"/>
</dbReference>
<dbReference type="AlphaFoldDB" id="K2MKW0"/>
<evidence type="ECO:0000313" key="13">
    <source>
        <dbReference type="EMBL" id="EKF26344.1"/>
    </source>
</evidence>
<dbReference type="Proteomes" id="UP000007350">
    <property type="component" value="Unassembled WGS sequence"/>
</dbReference>
<dbReference type="PROSITE" id="PS00108">
    <property type="entry name" value="PROTEIN_KINASE_ST"/>
    <property type="match status" value="1"/>
</dbReference>
<dbReference type="SUPFAM" id="SSF56112">
    <property type="entry name" value="Protein kinase-like (PK-like)"/>
    <property type="match status" value="1"/>
</dbReference>
<dbReference type="InterPro" id="IPR000719">
    <property type="entry name" value="Prot_kinase_dom"/>
</dbReference>
<comment type="catalytic activity">
    <reaction evidence="8">
        <text>L-seryl-[protein] + ATP = O-phospho-L-seryl-[protein] + ADP + H(+)</text>
        <dbReference type="Rhea" id="RHEA:17989"/>
        <dbReference type="Rhea" id="RHEA-COMP:9863"/>
        <dbReference type="Rhea" id="RHEA-COMP:11604"/>
        <dbReference type="ChEBI" id="CHEBI:15378"/>
        <dbReference type="ChEBI" id="CHEBI:29999"/>
        <dbReference type="ChEBI" id="CHEBI:30616"/>
        <dbReference type="ChEBI" id="CHEBI:83421"/>
        <dbReference type="ChEBI" id="CHEBI:456216"/>
        <dbReference type="EC" id="2.7.11.1"/>
    </reaction>
</comment>
<dbReference type="PANTHER" id="PTHR22967:SF57">
    <property type="entry name" value="AUXILIN, ISOFORM A-RELATED"/>
    <property type="match status" value="1"/>
</dbReference>
<keyword evidence="4 9" id="KW-0547">Nucleotide-binding</keyword>
<evidence type="ECO:0000256" key="11">
    <source>
        <dbReference type="SAM" id="MobiDB-lite"/>
    </source>
</evidence>
<dbReference type="EC" id="2.7.11.1" evidence="1"/>
<sequence length="342" mass="39283">MGNTLPACSNGVRRFLSYLGWCCCTSKHPVRVFIGGVEYNVERLLGEGGSAYVYKGRDTRSGNLVALKRFALKDHQYKTQCMEEVALHRSLCPHSSIITFYDSDIVKRPGPILPELWIVMELSEAPTLANYINIRMSVKQSLTIREVYEISHVVVGVIAHMHSQSPPVSHWDIKAENFLFEDSQNLKLCDFGSASRLYYEPQNALHVSIAEAELGERMTLLYRPPESLDLWSRQRVDTKCDVWSLGVLIYLLIFFEMPFEANVMEIMDGIPRRFREDNREETSSPSEEFKPLVDIVRTMMLVKDPMKRADIFDISQRLSALSHIPPIPRPRPGYQRPQDPRF</sequence>
<keyword evidence="5 13" id="KW-0418">Kinase</keyword>
<dbReference type="Gene3D" id="1.10.510.10">
    <property type="entry name" value="Transferase(Phosphotransferase) domain 1"/>
    <property type="match status" value="1"/>
</dbReference>
<evidence type="ECO:0000256" key="9">
    <source>
        <dbReference type="PROSITE-ProRule" id="PRU10141"/>
    </source>
</evidence>
<dbReference type="PROSITE" id="PS00107">
    <property type="entry name" value="PROTEIN_KINASE_ATP"/>
    <property type="match status" value="1"/>
</dbReference>
<dbReference type="SMART" id="SM00220">
    <property type="entry name" value="S_TKc"/>
    <property type="match status" value="1"/>
</dbReference>
<evidence type="ECO:0000256" key="6">
    <source>
        <dbReference type="ARBA" id="ARBA00022840"/>
    </source>
</evidence>
<dbReference type="OrthoDB" id="248923at2759"/>
<evidence type="ECO:0000256" key="7">
    <source>
        <dbReference type="ARBA" id="ARBA00047899"/>
    </source>
</evidence>
<evidence type="ECO:0000256" key="4">
    <source>
        <dbReference type="ARBA" id="ARBA00022741"/>
    </source>
</evidence>
<evidence type="ECO:0000256" key="8">
    <source>
        <dbReference type="ARBA" id="ARBA00048679"/>
    </source>
</evidence>
<comment type="similarity">
    <text evidence="10">Belongs to the protein kinase superfamily.</text>
</comment>
<dbReference type="InterPro" id="IPR011009">
    <property type="entry name" value="Kinase-like_dom_sf"/>
</dbReference>
<comment type="catalytic activity">
    <reaction evidence="7">
        <text>L-threonyl-[protein] + ATP = O-phospho-L-threonyl-[protein] + ADP + H(+)</text>
        <dbReference type="Rhea" id="RHEA:46608"/>
        <dbReference type="Rhea" id="RHEA-COMP:11060"/>
        <dbReference type="Rhea" id="RHEA-COMP:11605"/>
        <dbReference type="ChEBI" id="CHEBI:15378"/>
        <dbReference type="ChEBI" id="CHEBI:30013"/>
        <dbReference type="ChEBI" id="CHEBI:30616"/>
        <dbReference type="ChEBI" id="CHEBI:61977"/>
        <dbReference type="ChEBI" id="CHEBI:456216"/>
        <dbReference type="EC" id="2.7.11.1"/>
    </reaction>
</comment>
<organism evidence="13 14">
    <name type="scientific">Trypanosoma cruzi marinkellei</name>
    <dbReference type="NCBI Taxonomy" id="85056"/>
    <lineage>
        <taxon>Eukaryota</taxon>
        <taxon>Discoba</taxon>
        <taxon>Euglenozoa</taxon>
        <taxon>Kinetoplastea</taxon>
        <taxon>Metakinetoplastina</taxon>
        <taxon>Trypanosomatida</taxon>
        <taxon>Trypanosomatidae</taxon>
        <taxon>Trypanosoma</taxon>
        <taxon>Schizotrypanum</taxon>
    </lineage>
</organism>
<dbReference type="PANTHER" id="PTHR22967">
    <property type="entry name" value="SERINE/THREONINE PROTEIN KINASE"/>
    <property type="match status" value="1"/>
</dbReference>
<feature type="domain" description="Protein kinase" evidence="12">
    <location>
        <begin position="39"/>
        <end position="321"/>
    </location>
</feature>
<gene>
    <name evidence="13" type="ORF">MOQ_009967</name>
</gene>
<keyword evidence="6 9" id="KW-0067">ATP-binding</keyword>
<dbReference type="InterPro" id="IPR017441">
    <property type="entry name" value="Protein_kinase_ATP_BS"/>
</dbReference>
<evidence type="ECO:0000259" key="12">
    <source>
        <dbReference type="PROSITE" id="PS50011"/>
    </source>
</evidence>
<dbReference type="EMBL" id="AHKC01021102">
    <property type="protein sequence ID" value="EKF26344.1"/>
    <property type="molecule type" value="Genomic_DNA"/>
</dbReference>
<dbReference type="PROSITE" id="PS50011">
    <property type="entry name" value="PROTEIN_KINASE_DOM"/>
    <property type="match status" value="1"/>
</dbReference>
<evidence type="ECO:0000256" key="5">
    <source>
        <dbReference type="ARBA" id="ARBA00022777"/>
    </source>
</evidence>
<feature type="region of interest" description="Disordered" evidence="11">
    <location>
        <begin position="323"/>
        <end position="342"/>
    </location>
</feature>
<evidence type="ECO:0000256" key="3">
    <source>
        <dbReference type="ARBA" id="ARBA00022679"/>
    </source>
</evidence>
<keyword evidence="3" id="KW-0808">Transferase</keyword>
<feature type="binding site" evidence="9">
    <location>
        <position position="73"/>
    </location>
    <ligand>
        <name>ATP</name>
        <dbReference type="ChEBI" id="CHEBI:30616"/>
    </ligand>
</feature>
<dbReference type="GO" id="GO:0005524">
    <property type="term" value="F:ATP binding"/>
    <property type="evidence" value="ECO:0007669"/>
    <property type="project" value="UniProtKB-UniRule"/>
</dbReference>
<protein>
    <recommendedName>
        <fullName evidence="1">non-specific serine/threonine protein kinase</fullName>
        <ecNumber evidence="1">2.7.11.1</ecNumber>
    </recommendedName>
</protein>
<evidence type="ECO:0000313" key="14">
    <source>
        <dbReference type="Proteomes" id="UP000007350"/>
    </source>
</evidence>
<dbReference type="GO" id="GO:0004674">
    <property type="term" value="F:protein serine/threonine kinase activity"/>
    <property type="evidence" value="ECO:0007669"/>
    <property type="project" value="UniProtKB-KW"/>
</dbReference>
<evidence type="ECO:0000256" key="2">
    <source>
        <dbReference type="ARBA" id="ARBA00022527"/>
    </source>
</evidence>
<keyword evidence="2 10" id="KW-0723">Serine/threonine-protein kinase</keyword>
<name>K2MKW0_TRYCR</name>
<evidence type="ECO:0000256" key="10">
    <source>
        <dbReference type="RuleBase" id="RU000304"/>
    </source>
</evidence>
<keyword evidence="14" id="KW-1185">Reference proteome</keyword>
<reference evidence="13 14" key="1">
    <citation type="journal article" date="2012" name="BMC Genomics">
        <title>Comparative genomic analysis of human infective Trypanosoma cruzi lineages with the bat-restricted subspecies T. cruzi marinkellei.</title>
        <authorList>
            <person name="Franzen O."/>
            <person name="Talavera-Lopez C."/>
            <person name="Ochaya S."/>
            <person name="Butler C.E."/>
            <person name="Messenger L.A."/>
            <person name="Lewis M.D."/>
            <person name="Llewellyn M.S."/>
            <person name="Marinkelle C.J."/>
            <person name="Tyler K.M."/>
            <person name="Miles M.A."/>
            <person name="Andersson B."/>
        </authorList>
    </citation>
    <scope>NUCLEOTIDE SEQUENCE [LARGE SCALE GENOMIC DNA]</scope>
    <source>
        <strain evidence="13 14">B7</strain>
    </source>
</reference>
<accession>K2MKW0</accession>